<evidence type="ECO:0000313" key="2">
    <source>
        <dbReference type="EMBL" id="KAF5236592.1"/>
    </source>
</evidence>
<accession>A0A8H4YXW2</accession>
<gene>
    <name evidence="2" type="ORF">FANTH_11203</name>
</gene>
<dbReference type="Gene3D" id="3.10.450.50">
    <property type="match status" value="1"/>
</dbReference>
<proteinExistence type="predicted"/>
<keyword evidence="1" id="KW-0732">Signal</keyword>
<dbReference type="EMBL" id="JABEVY010000326">
    <property type="protein sequence ID" value="KAF5236592.1"/>
    <property type="molecule type" value="Genomic_DNA"/>
</dbReference>
<sequence>MILTNILKIVAFATPLVAATPHGPTSQKISYCGDGKIPISDAKRLALFQEYNEQLHFKKDITGAFAKYVSPDLIEHTQSAGTYDENVAFLKATLPLVNITIISDLVSCGRSIASQPICILHYKVVPNSPTAGITNTSVLTDVYRYEDSCIVEHWDSLLVGSSATTNPNWPG</sequence>
<feature type="signal peptide" evidence="1">
    <location>
        <begin position="1"/>
        <end position="19"/>
    </location>
</feature>
<feature type="chain" id="PRO_5034033531" description="SnoaL-like domain-containing protein" evidence="1">
    <location>
        <begin position="20"/>
        <end position="171"/>
    </location>
</feature>
<dbReference type="AlphaFoldDB" id="A0A8H4YXW2"/>
<organism evidence="2 3">
    <name type="scientific">Fusarium anthophilum</name>
    <dbReference type="NCBI Taxonomy" id="48485"/>
    <lineage>
        <taxon>Eukaryota</taxon>
        <taxon>Fungi</taxon>
        <taxon>Dikarya</taxon>
        <taxon>Ascomycota</taxon>
        <taxon>Pezizomycotina</taxon>
        <taxon>Sordariomycetes</taxon>
        <taxon>Hypocreomycetidae</taxon>
        <taxon>Hypocreales</taxon>
        <taxon>Nectriaceae</taxon>
        <taxon>Fusarium</taxon>
        <taxon>Fusarium fujikuroi species complex</taxon>
    </lineage>
</organism>
<reference evidence="2 3" key="1">
    <citation type="journal article" date="2020" name="BMC Genomics">
        <title>Correction to: Identification and distribution of gene clusters required for synthesis of sphingolipid metabolism inhibitors in diverse species of the filamentous fungus Fusarium.</title>
        <authorList>
            <person name="Kim H.S."/>
            <person name="Lohmar J.M."/>
            <person name="Busman M."/>
            <person name="Brown D.W."/>
            <person name="Naumann T.A."/>
            <person name="Divon H.H."/>
            <person name="Lysoe E."/>
            <person name="Uhlig S."/>
            <person name="Proctor R.H."/>
        </authorList>
    </citation>
    <scope>NUCLEOTIDE SEQUENCE [LARGE SCALE GENOMIC DNA]</scope>
    <source>
        <strain evidence="2 3">NRRL 25214</strain>
    </source>
</reference>
<evidence type="ECO:0000256" key="1">
    <source>
        <dbReference type="SAM" id="SignalP"/>
    </source>
</evidence>
<comment type="caution">
    <text evidence="2">The sequence shown here is derived from an EMBL/GenBank/DDBJ whole genome shotgun (WGS) entry which is preliminary data.</text>
</comment>
<keyword evidence="3" id="KW-1185">Reference proteome</keyword>
<evidence type="ECO:0008006" key="4">
    <source>
        <dbReference type="Google" id="ProtNLM"/>
    </source>
</evidence>
<evidence type="ECO:0000313" key="3">
    <source>
        <dbReference type="Proteomes" id="UP000573603"/>
    </source>
</evidence>
<protein>
    <recommendedName>
        <fullName evidence="4">SnoaL-like domain-containing protein</fullName>
    </recommendedName>
</protein>
<name>A0A8H4YXW2_9HYPO</name>
<dbReference type="Proteomes" id="UP000573603">
    <property type="component" value="Unassembled WGS sequence"/>
</dbReference>